<gene>
    <name evidence="11" type="ORF">COT62_02530</name>
</gene>
<keyword evidence="3" id="KW-0479">Metal-binding</keyword>
<evidence type="ECO:0000256" key="7">
    <source>
        <dbReference type="ARBA" id="ARBA00022840"/>
    </source>
</evidence>
<dbReference type="InterPro" id="IPR005946">
    <property type="entry name" value="Rib-P_diPkinase"/>
</dbReference>
<organism evidence="11 12">
    <name type="scientific">Candidatus Roizmanbacteria bacterium CG09_land_8_20_14_0_10_41_9</name>
    <dbReference type="NCBI Taxonomy" id="1974850"/>
    <lineage>
        <taxon>Bacteria</taxon>
        <taxon>Candidatus Roizmaniibacteriota</taxon>
    </lineage>
</organism>
<dbReference type="GO" id="GO:0005524">
    <property type="term" value="F:ATP binding"/>
    <property type="evidence" value="ECO:0007669"/>
    <property type="project" value="UniProtKB-KW"/>
</dbReference>
<keyword evidence="2" id="KW-0808">Transferase</keyword>
<dbReference type="SMART" id="SM01400">
    <property type="entry name" value="Pribosyltran_N"/>
    <property type="match status" value="1"/>
</dbReference>
<accession>A0A2H0WSK9</accession>
<evidence type="ECO:0000259" key="10">
    <source>
        <dbReference type="Pfam" id="PF13793"/>
    </source>
</evidence>
<sequence>MRLFSGTSHEGLAKEVSGMLHIPISGSEVVRFGNSEVRVRIDEEVKNELCLIVQSTSNPTDTHLMELFFFCDALRREEAKKVIGIIPYFGYARQDIQHRPGECISVNVIIRFLESIGFYKIYTIDLHDDGTAGVFSIPFKNLSALELLAKTARKEIKSAHAVSIVSPDQGGIERARKFGYYFFGTNDFHLSIIEKRRDLEKIHASKALDLYGDVRGKTVILVDDVVTSGKTLINAVDLCLERGADDIYAVIVHHDFTEKAHEVIQDSRLVKLFTTNTIQLAKHQKIPKLYEVSIAPLIVEEFEKK</sequence>
<keyword evidence="8" id="KW-0460">Magnesium</keyword>
<keyword evidence="6" id="KW-0418">Kinase</keyword>
<dbReference type="GO" id="GO:0016301">
    <property type="term" value="F:kinase activity"/>
    <property type="evidence" value="ECO:0007669"/>
    <property type="project" value="UniProtKB-KW"/>
</dbReference>
<feature type="domain" description="Ribose-phosphate pyrophosphokinase N-terminal" evidence="10">
    <location>
        <begin position="1"/>
        <end position="117"/>
    </location>
</feature>
<dbReference type="PANTHER" id="PTHR10210">
    <property type="entry name" value="RIBOSE-PHOSPHATE DIPHOSPHOKINASE FAMILY MEMBER"/>
    <property type="match status" value="1"/>
</dbReference>
<name>A0A2H0WSK9_9BACT</name>
<dbReference type="GO" id="GO:0000287">
    <property type="term" value="F:magnesium ion binding"/>
    <property type="evidence" value="ECO:0007669"/>
    <property type="project" value="InterPro"/>
</dbReference>
<evidence type="ECO:0000256" key="8">
    <source>
        <dbReference type="ARBA" id="ARBA00022842"/>
    </source>
</evidence>
<dbReference type="GO" id="GO:0006164">
    <property type="term" value="P:purine nucleotide biosynthetic process"/>
    <property type="evidence" value="ECO:0007669"/>
    <property type="project" value="TreeGrafter"/>
</dbReference>
<dbReference type="FunFam" id="3.40.50.2020:FF:000007">
    <property type="entry name" value="Ribose-phosphate pyrophosphokinase"/>
    <property type="match status" value="1"/>
</dbReference>
<dbReference type="GO" id="GO:0004749">
    <property type="term" value="F:ribose phosphate diphosphokinase activity"/>
    <property type="evidence" value="ECO:0007669"/>
    <property type="project" value="UniProtKB-EC"/>
</dbReference>
<dbReference type="Gene3D" id="3.40.50.2020">
    <property type="match status" value="2"/>
</dbReference>
<evidence type="ECO:0000256" key="3">
    <source>
        <dbReference type="ARBA" id="ARBA00022723"/>
    </source>
</evidence>
<reference evidence="12" key="1">
    <citation type="submission" date="2017-09" db="EMBL/GenBank/DDBJ databases">
        <title>Depth-based differentiation of microbial function through sediment-hosted aquifers and enrichment of novel symbionts in the deep terrestrial subsurface.</title>
        <authorList>
            <person name="Probst A.J."/>
            <person name="Ladd B."/>
            <person name="Jarett J.K."/>
            <person name="Geller-Mcgrath D.E."/>
            <person name="Sieber C.M.K."/>
            <person name="Emerson J.B."/>
            <person name="Anantharaman K."/>
            <person name="Thomas B.C."/>
            <person name="Malmstrom R."/>
            <person name="Stieglmeier M."/>
            <person name="Klingl A."/>
            <person name="Woyke T."/>
            <person name="Ryan C.M."/>
            <person name="Banfield J.F."/>
        </authorList>
    </citation>
    <scope>NUCLEOTIDE SEQUENCE [LARGE SCALE GENOMIC DNA]</scope>
</reference>
<dbReference type="InterPro" id="IPR029099">
    <property type="entry name" value="Pribosyltran_N"/>
</dbReference>
<dbReference type="EMBL" id="PEZG01000057">
    <property type="protein sequence ID" value="PIS15611.1"/>
    <property type="molecule type" value="Genomic_DNA"/>
</dbReference>
<dbReference type="GO" id="GO:0006015">
    <property type="term" value="P:5-phosphoribose 1-diphosphate biosynthetic process"/>
    <property type="evidence" value="ECO:0007669"/>
    <property type="project" value="TreeGrafter"/>
</dbReference>
<comment type="catalytic activity">
    <reaction evidence="9">
        <text>D-ribose 5-phosphate + ATP = 5-phospho-alpha-D-ribose 1-diphosphate + AMP + H(+)</text>
        <dbReference type="Rhea" id="RHEA:15609"/>
        <dbReference type="ChEBI" id="CHEBI:15378"/>
        <dbReference type="ChEBI" id="CHEBI:30616"/>
        <dbReference type="ChEBI" id="CHEBI:58017"/>
        <dbReference type="ChEBI" id="CHEBI:78346"/>
        <dbReference type="ChEBI" id="CHEBI:456215"/>
        <dbReference type="EC" id="2.7.6.1"/>
    </reaction>
</comment>
<dbReference type="CDD" id="cd06223">
    <property type="entry name" value="PRTases_typeI"/>
    <property type="match status" value="1"/>
</dbReference>
<dbReference type="GO" id="GO:0002189">
    <property type="term" value="C:ribose phosphate diphosphokinase complex"/>
    <property type="evidence" value="ECO:0007669"/>
    <property type="project" value="TreeGrafter"/>
</dbReference>
<evidence type="ECO:0000256" key="9">
    <source>
        <dbReference type="ARBA" id="ARBA00049535"/>
    </source>
</evidence>
<evidence type="ECO:0000256" key="5">
    <source>
        <dbReference type="ARBA" id="ARBA00022741"/>
    </source>
</evidence>
<evidence type="ECO:0000256" key="6">
    <source>
        <dbReference type="ARBA" id="ARBA00022777"/>
    </source>
</evidence>
<dbReference type="AlphaFoldDB" id="A0A2H0WSK9"/>
<proteinExistence type="predicted"/>
<keyword evidence="4" id="KW-0545">Nucleotide biosynthesis</keyword>
<dbReference type="Pfam" id="PF13793">
    <property type="entry name" value="Pribosyltran_N"/>
    <property type="match status" value="1"/>
</dbReference>
<evidence type="ECO:0000313" key="11">
    <source>
        <dbReference type="EMBL" id="PIS15611.1"/>
    </source>
</evidence>
<dbReference type="InterPro" id="IPR000836">
    <property type="entry name" value="PRTase_dom"/>
</dbReference>
<dbReference type="NCBIfam" id="TIGR01251">
    <property type="entry name" value="ribP_PPkin"/>
    <property type="match status" value="1"/>
</dbReference>
<keyword evidence="7" id="KW-0067">ATP-binding</keyword>
<protein>
    <recommendedName>
        <fullName evidence="1">ribose-phosphate diphosphokinase</fullName>
        <ecNumber evidence="1">2.7.6.1</ecNumber>
    </recommendedName>
</protein>
<dbReference type="PANTHER" id="PTHR10210:SF32">
    <property type="entry name" value="RIBOSE-PHOSPHATE PYROPHOSPHOKINASE 2"/>
    <property type="match status" value="1"/>
</dbReference>
<evidence type="ECO:0000256" key="4">
    <source>
        <dbReference type="ARBA" id="ARBA00022727"/>
    </source>
</evidence>
<dbReference type="EC" id="2.7.6.1" evidence="1"/>
<keyword evidence="5" id="KW-0547">Nucleotide-binding</keyword>
<dbReference type="Proteomes" id="UP000231198">
    <property type="component" value="Unassembled WGS sequence"/>
</dbReference>
<evidence type="ECO:0000256" key="2">
    <source>
        <dbReference type="ARBA" id="ARBA00022679"/>
    </source>
</evidence>
<evidence type="ECO:0000313" key="12">
    <source>
        <dbReference type="Proteomes" id="UP000231198"/>
    </source>
</evidence>
<evidence type="ECO:0000256" key="1">
    <source>
        <dbReference type="ARBA" id="ARBA00013247"/>
    </source>
</evidence>
<dbReference type="InterPro" id="IPR029057">
    <property type="entry name" value="PRTase-like"/>
</dbReference>
<comment type="caution">
    <text evidence="11">The sequence shown here is derived from an EMBL/GenBank/DDBJ whole genome shotgun (WGS) entry which is preliminary data.</text>
</comment>
<dbReference type="Pfam" id="PF14572">
    <property type="entry name" value="Pribosyl_synth"/>
    <property type="match status" value="1"/>
</dbReference>
<dbReference type="GO" id="GO:0005737">
    <property type="term" value="C:cytoplasm"/>
    <property type="evidence" value="ECO:0007669"/>
    <property type="project" value="TreeGrafter"/>
</dbReference>
<dbReference type="SUPFAM" id="SSF53271">
    <property type="entry name" value="PRTase-like"/>
    <property type="match status" value="2"/>
</dbReference>